<accession>A0A1I0I653</accession>
<evidence type="ECO:0000313" key="2">
    <source>
        <dbReference type="Proteomes" id="UP000199180"/>
    </source>
</evidence>
<name>A0A1I0I653_9RHOB</name>
<sequence length="338" mass="36924">MSDLVRAAFHDQAQSCRALGSDLTAAICETIADKLRPDHGAVAARVLTWPGDPSSRRDSVPLRLCGALHALVLSGKAPDLAAAYGDRRADARAILDTLRGHEGFILHWLDSPPQTNEVARSAALIAAARFLSALHPLPLHALELGASAGLNLNFGRYHLLPESDTSGVILRPEWQGDLPRHPFSVADCRGVDLRPMDAVADPLRLLAYCWADQTDRLARLRAALTVAAVHPPHVDEGDAAAWLQNRLAQPNDGMTFVYHTIAWQYFPDPTQQACEAALQSAGARATPDRPLAHFGMEADGETPGAGLHLRLWDGAFREWRLGRADFHGRWIDWQPRAM</sequence>
<dbReference type="EMBL" id="FOHO01000014">
    <property type="protein sequence ID" value="SET92159.1"/>
    <property type="molecule type" value="Genomic_DNA"/>
</dbReference>
<dbReference type="AlphaFoldDB" id="A0A1I0I653"/>
<dbReference type="Proteomes" id="UP000199180">
    <property type="component" value="Unassembled WGS sequence"/>
</dbReference>
<protein>
    <recommendedName>
        <fullName evidence="3">DUF2332 domain-containing protein</fullName>
    </recommendedName>
</protein>
<gene>
    <name evidence="1" type="ORF">SAMN04489858_11480</name>
</gene>
<dbReference type="OrthoDB" id="7666987at2"/>
<evidence type="ECO:0000313" key="1">
    <source>
        <dbReference type="EMBL" id="SET92159.1"/>
    </source>
</evidence>
<evidence type="ECO:0008006" key="3">
    <source>
        <dbReference type="Google" id="ProtNLM"/>
    </source>
</evidence>
<proteinExistence type="predicted"/>
<dbReference type="InterPro" id="IPR011200">
    <property type="entry name" value="UCP012608"/>
</dbReference>
<dbReference type="RefSeq" id="WP_090736999.1">
    <property type="nucleotide sequence ID" value="NZ_FOHO01000014.1"/>
</dbReference>
<keyword evidence="2" id="KW-1185">Reference proteome</keyword>
<reference evidence="1 2" key="1">
    <citation type="submission" date="2016-10" db="EMBL/GenBank/DDBJ databases">
        <authorList>
            <person name="de Groot N.N."/>
        </authorList>
    </citation>
    <scope>NUCLEOTIDE SEQUENCE [LARGE SCALE GENOMIC DNA]</scope>
    <source>
        <strain evidence="1 2">DSM 17862</strain>
    </source>
</reference>
<organism evidence="1 2">
    <name type="scientific">Paracoccus homiensis</name>
    <dbReference type="NCBI Taxonomy" id="364199"/>
    <lineage>
        <taxon>Bacteria</taxon>
        <taxon>Pseudomonadati</taxon>
        <taxon>Pseudomonadota</taxon>
        <taxon>Alphaproteobacteria</taxon>
        <taxon>Rhodobacterales</taxon>
        <taxon>Paracoccaceae</taxon>
        <taxon>Paracoccus</taxon>
    </lineage>
</organism>
<dbReference type="PIRSF" id="PIRSF012608">
    <property type="entry name" value="UCP012608"/>
    <property type="match status" value="1"/>
</dbReference>
<dbReference type="Pfam" id="PF10094">
    <property type="entry name" value="DUF2332"/>
    <property type="match status" value="1"/>
</dbReference>
<dbReference type="STRING" id="364199.SAMN04489858_11480"/>